<dbReference type="SUPFAM" id="SSF82784">
    <property type="entry name" value="OsmC-like"/>
    <property type="match status" value="1"/>
</dbReference>
<protein>
    <submittedName>
        <fullName evidence="2">Organic hydroperoxide resistance protein</fullName>
    </submittedName>
</protein>
<dbReference type="OrthoDB" id="9797508at2"/>
<name>A0A0J1H972_9GAMM</name>
<evidence type="ECO:0000313" key="3">
    <source>
        <dbReference type="Proteomes" id="UP000035909"/>
    </source>
</evidence>
<dbReference type="InterPro" id="IPR015946">
    <property type="entry name" value="KH_dom-like_a/b"/>
</dbReference>
<evidence type="ECO:0000313" key="2">
    <source>
        <dbReference type="EMBL" id="KLV08229.1"/>
    </source>
</evidence>
<dbReference type="InterPro" id="IPR036102">
    <property type="entry name" value="OsmC/Ohrsf"/>
</dbReference>
<reference evidence="2 3" key="1">
    <citation type="submission" date="2015-05" db="EMBL/GenBank/DDBJ databases">
        <title>Photobacterium galathea sp. nov.</title>
        <authorList>
            <person name="Machado H."/>
            <person name="Gram L."/>
        </authorList>
    </citation>
    <scope>NUCLEOTIDE SEQUENCE [LARGE SCALE GENOMIC DNA]</scope>
    <source>
        <strain evidence="2 3">DSM 22954</strain>
    </source>
</reference>
<dbReference type="RefSeq" id="WP_047886117.1">
    <property type="nucleotide sequence ID" value="NZ_CP071326.1"/>
</dbReference>
<keyword evidence="3" id="KW-1185">Reference proteome</keyword>
<organism evidence="2 3">
    <name type="scientific">Photobacterium ganghwense</name>
    <dbReference type="NCBI Taxonomy" id="320778"/>
    <lineage>
        <taxon>Bacteria</taxon>
        <taxon>Pseudomonadati</taxon>
        <taxon>Pseudomonadota</taxon>
        <taxon>Gammaproteobacteria</taxon>
        <taxon>Vibrionales</taxon>
        <taxon>Vibrionaceae</taxon>
        <taxon>Photobacterium</taxon>
    </lineage>
</organism>
<proteinExistence type="inferred from homology"/>
<dbReference type="Proteomes" id="UP000035909">
    <property type="component" value="Unassembled WGS sequence"/>
</dbReference>
<gene>
    <name evidence="2" type="ORF">ABT57_15650</name>
</gene>
<dbReference type="GO" id="GO:0006979">
    <property type="term" value="P:response to oxidative stress"/>
    <property type="evidence" value="ECO:0007669"/>
    <property type="project" value="InterPro"/>
</dbReference>
<dbReference type="NCBIfam" id="TIGR03561">
    <property type="entry name" value="organ_hyd_perox"/>
    <property type="match status" value="1"/>
</dbReference>
<comment type="similarity">
    <text evidence="1">Belongs to the OsmC/Ohr family.</text>
</comment>
<comment type="caution">
    <text evidence="2">The sequence shown here is derived from an EMBL/GenBank/DDBJ whole genome shotgun (WGS) entry which is preliminary data.</text>
</comment>
<dbReference type="EMBL" id="LDOU01000015">
    <property type="protein sequence ID" value="KLV08229.1"/>
    <property type="molecule type" value="Genomic_DNA"/>
</dbReference>
<dbReference type="STRING" id="320778.ABT57_15650"/>
<accession>A0A0J1H972</accession>
<dbReference type="Pfam" id="PF02566">
    <property type="entry name" value="OsmC"/>
    <property type="match status" value="1"/>
</dbReference>
<dbReference type="Gene3D" id="3.30.300.20">
    <property type="match status" value="1"/>
</dbReference>
<dbReference type="PANTHER" id="PTHR33797">
    <property type="entry name" value="ORGANIC HYDROPEROXIDE RESISTANCE PROTEIN-LIKE"/>
    <property type="match status" value="1"/>
</dbReference>
<dbReference type="InterPro" id="IPR019953">
    <property type="entry name" value="OHR"/>
</dbReference>
<dbReference type="PANTHER" id="PTHR33797:SF2">
    <property type="entry name" value="ORGANIC HYDROPEROXIDE RESISTANCE PROTEIN-LIKE"/>
    <property type="match status" value="1"/>
</dbReference>
<dbReference type="Gene3D" id="2.20.25.10">
    <property type="match status" value="1"/>
</dbReference>
<dbReference type="AlphaFoldDB" id="A0A0J1H972"/>
<dbReference type="InterPro" id="IPR003718">
    <property type="entry name" value="OsmC/Ohr_fam"/>
</dbReference>
<sequence length="141" mass="14661">MSLDKVLYTAQASVTGGRDGHATSADNKIDLHLSTPKELGGAGGEGTNPEQLFAAGYAACFTGALKLVAANQKVSLPASTSIEGLVGIGPIPQGFCIEVELRVNVPGMDKALVRELVDKAHIVCPYSNATRNNVDVRLTVV</sequence>
<evidence type="ECO:0000256" key="1">
    <source>
        <dbReference type="ARBA" id="ARBA00007378"/>
    </source>
</evidence>
<dbReference type="PATRIC" id="fig|320778.3.peg.3403"/>